<proteinExistence type="inferred from homology"/>
<keyword evidence="6" id="KW-0460">Magnesium</keyword>
<dbReference type="GO" id="GO:0006104">
    <property type="term" value="P:succinyl-CoA metabolic process"/>
    <property type="evidence" value="ECO:0007669"/>
    <property type="project" value="TreeGrafter"/>
</dbReference>
<evidence type="ECO:0000256" key="8">
    <source>
        <dbReference type="ARBA" id="ARBA00047593"/>
    </source>
</evidence>
<comment type="caution">
    <text evidence="12">The sequence shown here is derived from an EMBL/GenBank/DDBJ whole genome shotgun (WGS) entry which is preliminary data.</text>
</comment>
<dbReference type="AlphaFoldDB" id="A0A1G1WGG8"/>
<dbReference type="PANTHER" id="PTHR11815">
    <property type="entry name" value="SUCCINYL-COA SYNTHETASE BETA CHAIN"/>
    <property type="match status" value="1"/>
</dbReference>
<dbReference type="GO" id="GO:0005524">
    <property type="term" value="F:ATP binding"/>
    <property type="evidence" value="ECO:0007669"/>
    <property type="project" value="UniProtKB-UniRule"/>
</dbReference>
<evidence type="ECO:0000256" key="9">
    <source>
        <dbReference type="PROSITE-ProRule" id="PRU00409"/>
    </source>
</evidence>
<dbReference type="GO" id="GO:0046872">
    <property type="term" value="F:metal ion binding"/>
    <property type="evidence" value="ECO:0007669"/>
    <property type="project" value="UniProtKB-KW"/>
</dbReference>
<dbReference type="InterPro" id="IPR011761">
    <property type="entry name" value="ATP-grasp"/>
</dbReference>
<dbReference type="SUPFAM" id="SSF52210">
    <property type="entry name" value="Succinyl-CoA synthetase domains"/>
    <property type="match status" value="1"/>
</dbReference>
<accession>A0A1G1WGG8</accession>
<evidence type="ECO:0000256" key="3">
    <source>
        <dbReference type="ARBA" id="ARBA00022598"/>
    </source>
</evidence>
<evidence type="ECO:0000256" key="1">
    <source>
        <dbReference type="ARBA" id="ARBA00001946"/>
    </source>
</evidence>
<feature type="region of interest" description="Disordered" evidence="10">
    <location>
        <begin position="223"/>
        <end position="245"/>
    </location>
</feature>
<dbReference type="Pfam" id="PF16114">
    <property type="entry name" value="Citrate_bind"/>
    <property type="match status" value="1"/>
</dbReference>
<reference evidence="12 13" key="1">
    <citation type="journal article" date="2016" name="Nat. Commun.">
        <title>Thousands of microbial genomes shed light on interconnected biogeochemical processes in an aquifer system.</title>
        <authorList>
            <person name="Anantharaman K."/>
            <person name="Brown C.T."/>
            <person name="Hug L.A."/>
            <person name="Sharon I."/>
            <person name="Castelle C.J."/>
            <person name="Probst A.J."/>
            <person name="Thomas B.C."/>
            <person name="Singh A."/>
            <person name="Wilkins M.J."/>
            <person name="Karaoz U."/>
            <person name="Brodie E.L."/>
            <person name="Williams K.H."/>
            <person name="Hubbard S.S."/>
            <person name="Banfield J.F."/>
        </authorList>
    </citation>
    <scope>NUCLEOTIDE SEQUENCE [LARGE SCALE GENOMIC DNA]</scope>
</reference>
<dbReference type="GO" id="GO:0004775">
    <property type="term" value="F:succinate-CoA ligase (ADP-forming) activity"/>
    <property type="evidence" value="ECO:0007669"/>
    <property type="project" value="TreeGrafter"/>
</dbReference>
<dbReference type="InterPro" id="IPR005809">
    <property type="entry name" value="Succ_CoA_ligase-like_bsu"/>
</dbReference>
<dbReference type="GO" id="GO:0006099">
    <property type="term" value="P:tricarboxylic acid cycle"/>
    <property type="evidence" value="ECO:0007669"/>
    <property type="project" value="InterPro"/>
</dbReference>
<evidence type="ECO:0000259" key="11">
    <source>
        <dbReference type="PROSITE" id="PS50975"/>
    </source>
</evidence>
<dbReference type="Gene3D" id="3.30.470.20">
    <property type="entry name" value="ATP-grasp fold, B domain"/>
    <property type="match status" value="1"/>
</dbReference>
<evidence type="ECO:0000313" key="13">
    <source>
        <dbReference type="Proteomes" id="UP000176645"/>
    </source>
</evidence>
<keyword evidence="5 9" id="KW-0547">Nucleotide-binding</keyword>
<comment type="catalytic activity">
    <reaction evidence="8">
        <text>oxaloacetate + acetyl-CoA + ADP + phosphate = citrate + ATP + CoA</text>
        <dbReference type="Rhea" id="RHEA:21160"/>
        <dbReference type="ChEBI" id="CHEBI:16452"/>
        <dbReference type="ChEBI" id="CHEBI:16947"/>
        <dbReference type="ChEBI" id="CHEBI:30616"/>
        <dbReference type="ChEBI" id="CHEBI:43474"/>
        <dbReference type="ChEBI" id="CHEBI:57287"/>
        <dbReference type="ChEBI" id="CHEBI:57288"/>
        <dbReference type="ChEBI" id="CHEBI:456216"/>
        <dbReference type="EC" id="2.3.3.8"/>
    </reaction>
</comment>
<keyword evidence="9" id="KW-0067">ATP-binding</keyword>
<dbReference type="PROSITE" id="PS50975">
    <property type="entry name" value="ATP_GRASP"/>
    <property type="match status" value="1"/>
</dbReference>
<evidence type="ECO:0000256" key="2">
    <source>
        <dbReference type="ARBA" id="ARBA00009182"/>
    </source>
</evidence>
<evidence type="ECO:0000313" key="12">
    <source>
        <dbReference type="EMBL" id="OGY26337.1"/>
    </source>
</evidence>
<dbReference type="GO" id="GO:0042709">
    <property type="term" value="C:succinate-CoA ligase complex"/>
    <property type="evidence" value="ECO:0007669"/>
    <property type="project" value="TreeGrafter"/>
</dbReference>
<dbReference type="InterPro" id="IPR013815">
    <property type="entry name" value="ATP_grasp_subdomain_1"/>
</dbReference>
<dbReference type="InterPro" id="IPR016102">
    <property type="entry name" value="Succinyl-CoA_synth-like"/>
</dbReference>
<dbReference type="PIRSF" id="PIRSF001554">
    <property type="entry name" value="SucCS_beta"/>
    <property type="match status" value="1"/>
</dbReference>
<dbReference type="SUPFAM" id="SSF56059">
    <property type="entry name" value="Glutathione synthetase ATP-binding domain-like"/>
    <property type="match status" value="1"/>
</dbReference>
<evidence type="ECO:0000256" key="4">
    <source>
        <dbReference type="ARBA" id="ARBA00022723"/>
    </source>
</evidence>
<dbReference type="Gene3D" id="3.40.50.261">
    <property type="entry name" value="Succinyl-CoA synthetase domains"/>
    <property type="match status" value="1"/>
</dbReference>
<feature type="domain" description="ATP-grasp" evidence="11">
    <location>
        <begin position="9"/>
        <end position="218"/>
    </location>
</feature>
<keyword evidence="4" id="KW-0479">Metal-binding</keyword>
<protein>
    <recommendedName>
        <fullName evidence="11">ATP-grasp domain-containing protein</fullName>
    </recommendedName>
</protein>
<dbReference type="Proteomes" id="UP000176645">
    <property type="component" value="Unassembled WGS sequence"/>
</dbReference>
<comment type="similarity">
    <text evidence="2">Belongs to the succinate/malate CoA ligase beta subunit family.</text>
</comment>
<evidence type="ECO:0000256" key="5">
    <source>
        <dbReference type="ARBA" id="ARBA00022741"/>
    </source>
</evidence>
<evidence type="ECO:0000256" key="10">
    <source>
        <dbReference type="SAM" id="MobiDB-lite"/>
    </source>
</evidence>
<dbReference type="InterPro" id="IPR032263">
    <property type="entry name" value="Citrate-bd"/>
</dbReference>
<dbReference type="EMBL" id="MHCU01000071">
    <property type="protein sequence ID" value="OGY26337.1"/>
    <property type="molecule type" value="Genomic_DNA"/>
</dbReference>
<name>A0A1G1WGG8_9BACT</name>
<organism evidence="12 13">
    <name type="scientific">Candidatus Woykebacteria bacterium RBG_19FT_COMBO_43_10</name>
    <dbReference type="NCBI Taxonomy" id="1802598"/>
    <lineage>
        <taxon>Bacteria</taxon>
        <taxon>Candidatus Woykeibacteriota</taxon>
    </lineage>
</organism>
<dbReference type="PANTHER" id="PTHR11815:SF10">
    <property type="entry name" value="SUCCINATE--COA LIGASE [GDP-FORMING] SUBUNIT BETA, MITOCHONDRIAL"/>
    <property type="match status" value="1"/>
</dbReference>
<keyword evidence="3" id="KW-0436">Ligase</keyword>
<comment type="cofactor">
    <cofactor evidence="1">
        <name>Mg(2+)</name>
        <dbReference type="ChEBI" id="CHEBI:18420"/>
    </cofactor>
</comment>
<evidence type="ECO:0000256" key="7">
    <source>
        <dbReference type="ARBA" id="ARBA00023315"/>
    </source>
</evidence>
<keyword evidence="7" id="KW-0808">Transferase</keyword>
<dbReference type="FunFam" id="3.30.470.20:FF:000002">
    <property type="entry name" value="Succinate--CoA ligase [ADP-forming] subunit beta"/>
    <property type="match status" value="1"/>
</dbReference>
<dbReference type="Pfam" id="PF08442">
    <property type="entry name" value="ATP-grasp_2"/>
    <property type="match status" value="1"/>
</dbReference>
<dbReference type="GO" id="GO:0003878">
    <property type="term" value="F:ATP citrate synthase activity"/>
    <property type="evidence" value="ECO:0007669"/>
    <property type="project" value="UniProtKB-EC"/>
</dbReference>
<evidence type="ECO:0000256" key="6">
    <source>
        <dbReference type="ARBA" id="ARBA00022842"/>
    </source>
</evidence>
<keyword evidence="7" id="KW-0012">Acyltransferase</keyword>
<dbReference type="Gene3D" id="3.30.1490.20">
    <property type="entry name" value="ATP-grasp fold, A domain"/>
    <property type="match status" value="1"/>
</dbReference>
<dbReference type="GO" id="GO:0005829">
    <property type="term" value="C:cytosol"/>
    <property type="evidence" value="ECO:0007669"/>
    <property type="project" value="TreeGrafter"/>
</dbReference>
<gene>
    <name evidence="12" type="ORF">A2Z42_03350</name>
</gene>
<sequence length="410" mass="45263">MKLYEYEGKELFRKEGIPLPEGRLISSVTETNNIELPVIVKAQTLSGKRGKSGLIIPCENEDELKSAVKQLLSKEVEGQKIEKVLVEQFLIDKSGEYYLAIIYDTSTRSPVVLVSKKGGVDVEELAEDKSAIVALPINPVLGLQPWIARQVLSAAGFSGLHFLSLTKILLSLWNVFSKYDARLVEINPLIETENEEFFAADAKIILDDDADFKRAGLEFPPRDVLGKKPTESETAAKEIDKNDHRGSAGSAFIELPGDIAVIAAGGGGSLVNMDALVTLGGKPANYTEHSGNPPREKLKKLTEIVLSKKGLKGCWFVGATANFTDIYETLSGFVEGLRTIKPKPRYPIVIRRGGPRYEEAFEMLREVGKKEDFDFHIFGPETPMTSTAKIIVDLVNEFKSKKSPIRARRL</sequence>
<dbReference type="InterPro" id="IPR013650">
    <property type="entry name" value="ATP-grasp_succ-CoA_synth-type"/>
</dbReference>